<dbReference type="Gene3D" id="3.40.50.720">
    <property type="entry name" value="NAD(P)-binding Rossmann-like Domain"/>
    <property type="match status" value="1"/>
</dbReference>
<evidence type="ECO:0000259" key="4">
    <source>
        <dbReference type="Pfam" id="PF01370"/>
    </source>
</evidence>
<protein>
    <submittedName>
        <fullName evidence="5">NAD-binding protein</fullName>
    </submittedName>
</protein>
<name>A0ABQ0MBZ7_MYCCL</name>
<dbReference type="InterPro" id="IPR001509">
    <property type="entry name" value="Epimerase_deHydtase"/>
</dbReference>
<evidence type="ECO:0000256" key="3">
    <source>
        <dbReference type="ARBA" id="ARBA00023027"/>
    </source>
</evidence>
<proteinExistence type="inferred from homology"/>
<evidence type="ECO:0000313" key="6">
    <source>
        <dbReference type="Proteomes" id="UP000815677"/>
    </source>
</evidence>
<comment type="similarity">
    <text evidence="1">Belongs to the NAD(P)-dependent epimerase/dehydratase family.</text>
</comment>
<accession>A0ABQ0MBZ7</accession>
<reference evidence="5" key="1">
    <citation type="submission" date="2014-09" db="EMBL/GenBank/DDBJ databases">
        <title>Genome sequence of the luminous mushroom Mycena chlorophos for searching fungal bioluminescence genes.</title>
        <authorList>
            <person name="Tanaka Y."/>
            <person name="Kasuga D."/>
            <person name="Oba Y."/>
            <person name="Hase S."/>
            <person name="Sato K."/>
            <person name="Oba Y."/>
            <person name="Sakakibara Y."/>
        </authorList>
    </citation>
    <scope>NUCLEOTIDE SEQUENCE</scope>
</reference>
<dbReference type="EMBL" id="DF849967">
    <property type="protein sequence ID" value="GAT60856.1"/>
    <property type="molecule type" value="Genomic_DNA"/>
</dbReference>
<evidence type="ECO:0000256" key="1">
    <source>
        <dbReference type="ARBA" id="ARBA00007637"/>
    </source>
</evidence>
<keyword evidence="6" id="KW-1185">Reference proteome</keyword>
<dbReference type="InterPro" id="IPR036291">
    <property type="entry name" value="NAD(P)-bd_dom_sf"/>
</dbReference>
<feature type="domain" description="NAD-dependent epimerase/dehydratase" evidence="4">
    <location>
        <begin position="42"/>
        <end position="212"/>
    </location>
</feature>
<dbReference type="Pfam" id="PF01370">
    <property type="entry name" value="Epimerase"/>
    <property type="match status" value="1"/>
</dbReference>
<evidence type="ECO:0000256" key="2">
    <source>
        <dbReference type="ARBA" id="ARBA00023002"/>
    </source>
</evidence>
<keyword evidence="2" id="KW-0560">Oxidoreductase</keyword>
<organism evidence="5 6">
    <name type="scientific">Mycena chlorophos</name>
    <name type="common">Agaric fungus</name>
    <name type="synonym">Agaricus chlorophos</name>
    <dbReference type="NCBI Taxonomy" id="658473"/>
    <lineage>
        <taxon>Eukaryota</taxon>
        <taxon>Fungi</taxon>
        <taxon>Dikarya</taxon>
        <taxon>Basidiomycota</taxon>
        <taxon>Agaricomycotina</taxon>
        <taxon>Agaricomycetes</taxon>
        <taxon>Agaricomycetidae</taxon>
        <taxon>Agaricales</taxon>
        <taxon>Marasmiineae</taxon>
        <taxon>Mycenaceae</taxon>
        <taxon>Mycena</taxon>
    </lineage>
</organism>
<evidence type="ECO:0000313" key="5">
    <source>
        <dbReference type="EMBL" id="GAT60856.1"/>
    </source>
</evidence>
<dbReference type="PROSITE" id="PS51257">
    <property type="entry name" value="PROKAR_LIPOPROTEIN"/>
    <property type="match status" value="1"/>
</dbReference>
<dbReference type="SUPFAM" id="SSF51735">
    <property type="entry name" value="NAD(P)-binding Rossmann-fold domains"/>
    <property type="match status" value="1"/>
</dbReference>
<dbReference type="PANTHER" id="PTHR43103">
    <property type="entry name" value="NUCLEOSIDE-DIPHOSPHATE-SUGAR EPIMERASE"/>
    <property type="match status" value="1"/>
</dbReference>
<sequence length="324" mass="35465">MSSLYLKLLPLLAATVACVVYYLNGSALLHGALQHPMTRPIIAVTGSNGSVGKRVVLRALAHGYHVVGIDVSPVATAENQDLGEHFSFIQADLTDYNATLSAFAGAEAIIHLAAVPQPRDYKTNTHNTNVVSSYNVLRAAAELGIKRVAQASTVNVVTLVFSQKPILQYLPIDEEHLTEPDEPYGLSKVIAELQAKSIVRRYPDMRVASIRLHWSVPNRTYANEQADTYNAPYDLWGYVQEDSGAEAFMLAVTRPTDKWPSAAEAFFIVAPDTMATLETAELIQQHYPDVPIKDGQTITGRQSLFNCAKAQELLGWVHNPNLLG</sequence>
<keyword evidence="3" id="KW-0520">NAD</keyword>
<dbReference type="Proteomes" id="UP000815677">
    <property type="component" value="Unassembled WGS sequence"/>
</dbReference>
<dbReference type="PANTHER" id="PTHR43103:SF5">
    <property type="entry name" value="4-EPIMERASE, PUTATIVE (AFU_ORTHOLOGUE AFUA_7G00360)-RELATED"/>
    <property type="match status" value="1"/>
</dbReference>
<gene>
    <name evidence="5" type="ORF">MCHLO_16950</name>
</gene>